<dbReference type="Proteomes" id="UP000256690">
    <property type="component" value="Unassembled WGS sequence"/>
</dbReference>
<dbReference type="RefSeq" id="XP_026601037.1">
    <property type="nucleotide sequence ID" value="XM_026750033.1"/>
</dbReference>
<reference evidence="2 3" key="1">
    <citation type="journal article" date="2018" name="IMA Fungus">
        <title>IMA Genome-F 9: Draft genome sequence of Annulohypoxylon stygium, Aspergillus mulundensis, Berkeleyomyces basicola (syn. Thielaviopsis basicola), Ceratocystis smalleyi, two Cercospora beticola strains, Coleophoma cylindrospora, Fusarium fracticaudum, Phialophora cf. hyalina, and Morchella septimelata.</title>
        <authorList>
            <person name="Wingfield B.D."/>
            <person name="Bills G.F."/>
            <person name="Dong Y."/>
            <person name="Huang W."/>
            <person name="Nel W.J."/>
            <person name="Swalarsk-Parry B.S."/>
            <person name="Vaghefi N."/>
            <person name="Wilken P.M."/>
            <person name="An Z."/>
            <person name="de Beer Z.W."/>
            <person name="De Vos L."/>
            <person name="Chen L."/>
            <person name="Duong T.A."/>
            <person name="Gao Y."/>
            <person name="Hammerbacher A."/>
            <person name="Kikkert J.R."/>
            <person name="Li Y."/>
            <person name="Li H."/>
            <person name="Li K."/>
            <person name="Li Q."/>
            <person name="Liu X."/>
            <person name="Ma X."/>
            <person name="Naidoo K."/>
            <person name="Pethybridge S.J."/>
            <person name="Sun J."/>
            <person name="Steenkamp E.T."/>
            <person name="van der Nest M.A."/>
            <person name="van Wyk S."/>
            <person name="Wingfield M.J."/>
            <person name="Xiong C."/>
            <person name="Yue Q."/>
            <person name="Zhang X."/>
        </authorList>
    </citation>
    <scope>NUCLEOTIDE SEQUENCE [LARGE SCALE GENOMIC DNA]</scope>
    <source>
        <strain evidence="2 3">DSM 5745</strain>
    </source>
</reference>
<comment type="caution">
    <text evidence="2">The sequence shown here is derived from an EMBL/GenBank/DDBJ whole genome shotgun (WGS) entry which is preliminary data.</text>
</comment>
<proteinExistence type="predicted"/>
<sequence length="604" mass="65314">MPACIPQGTGHGPPHMVWAIDPWESTTPLTRSQYLLHVPDPLPPPPSPPYAPNANILYLPAVFFRISFPTTKNGTGTKRSTNCKHAINIERVAEEYDGDHGRAEDLYWLIVSVEEIRQGDVRADDEPDGEEGVPDVKHDERFLLLVFYSRPPYISQAQAENQGTCNGKDTPRQRQPEAHLGLEDAAVPPGQNHNRPVAQRGEDDAPDRGADEGGQAEKPDLRRVEVVGGKEGVEGLRRCHEGDSGHGEEDKQGLVDLAQGGLFGGGDEGHALEIAAWWGGEGGGACAGGVRGGWCTLLARFCLLGSRDIWSRKVGVGLVGRSARWASVQHGDELGFLEEKDHGDEVGRNQGNGDPPHGAPSQILDRVPHCHGPQEGPDGLHEEEDPIHEGVLVDEKEISDGEHDDRLTDRPPDAGDEARCDDFAVARHLRAPDGSDQLHRAAEQVNRPAAVSVGKGDEKNAPGGETCVVGGDGVVQIAIACPEVLLVGRKRDSDIAHGDEGIDHEGACQAKVDGLSQLRPVIGFIQSWLGMGCRAIWEEEPVSSLSASTATPYTWLTYFLRVEWFQEETRPPGVAPGLDPWSMLVLGNFQRQVEGLIQVQLSSP</sequence>
<protein>
    <submittedName>
        <fullName evidence="2">Uncharacterized protein</fullName>
    </submittedName>
</protein>
<gene>
    <name evidence="2" type="ORF">DSM5745_08017</name>
</gene>
<feature type="region of interest" description="Disordered" evidence="1">
    <location>
        <begin position="342"/>
        <end position="418"/>
    </location>
</feature>
<evidence type="ECO:0000256" key="1">
    <source>
        <dbReference type="SAM" id="MobiDB-lite"/>
    </source>
</evidence>
<organism evidence="2 3">
    <name type="scientific">Aspergillus mulundensis</name>
    <dbReference type="NCBI Taxonomy" id="1810919"/>
    <lineage>
        <taxon>Eukaryota</taxon>
        <taxon>Fungi</taxon>
        <taxon>Dikarya</taxon>
        <taxon>Ascomycota</taxon>
        <taxon>Pezizomycotina</taxon>
        <taxon>Eurotiomycetes</taxon>
        <taxon>Eurotiomycetidae</taxon>
        <taxon>Eurotiales</taxon>
        <taxon>Aspergillaceae</taxon>
        <taxon>Aspergillus</taxon>
        <taxon>Aspergillus subgen. Nidulantes</taxon>
    </lineage>
</organism>
<evidence type="ECO:0000313" key="3">
    <source>
        <dbReference type="Proteomes" id="UP000256690"/>
    </source>
</evidence>
<feature type="region of interest" description="Disordered" evidence="1">
    <location>
        <begin position="182"/>
        <end position="227"/>
    </location>
</feature>
<dbReference type="GeneID" id="38118387"/>
<name>A0A3D8R944_9EURO</name>
<feature type="compositionally biased region" description="Basic and acidic residues" evidence="1">
    <location>
        <begin position="200"/>
        <end position="225"/>
    </location>
</feature>
<keyword evidence="3" id="KW-1185">Reference proteome</keyword>
<feature type="compositionally biased region" description="Basic and acidic residues" evidence="1">
    <location>
        <begin position="387"/>
        <end position="418"/>
    </location>
</feature>
<accession>A0A3D8R944</accession>
<dbReference type="EMBL" id="PVWQ01000010">
    <property type="protein sequence ID" value="RDW70506.1"/>
    <property type="molecule type" value="Genomic_DNA"/>
</dbReference>
<evidence type="ECO:0000313" key="2">
    <source>
        <dbReference type="EMBL" id="RDW70506.1"/>
    </source>
</evidence>
<dbReference type="AlphaFoldDB" id="A0A3D8R944"/>